<accession>A0A380TMJ4</accession>
<dbReference type="AlphaFoldDB" id="A0A380TMJ4"/>
<dbReference type="Proteomes" id="UP000254649">
    <property type="component" value="Unassembled WGS sequence"/>
</dbReference>
<keyword evidence="2" id="KW-1185">Reference proteome</keyword>
<evidence type="ECO:0000313" key="2">
    <source>
        <dbReference type="Proteomes" id="UP000254649"/>
    </source>
</evidence>
<dbReference type="Pfam" id="PF04077">
    <property type="entry name" value="DsrH"/>
    <property type="match status" value="1"/>
</dbReference>
<dbReference type="InterPro" id="IPR027396">
    <property type="entry name" value="DsrEFH-like"/>
</dbReference>
<dbReference type="NCBIfam" id="TIGR03011">
    <property type="entry name" value="sulf_tusB_dsrH"/>
    <property type="match status" value="1"/>
</dbReference>
<dbReference type="PANTHER" id="PTHR37526">
    <property type="entry name" value="PROTEIN TUSB"/>
    <property type="match status" value="1"/>
</dbReference>
<proteinExistence type="predicted"/>
<evidence type="ECO:0000313" key="1">
    <source>
        <dbReference type="EMBL" id="SUT87191.1"/>
    </source>
</evidence>
<dbReference type="OrthoDB" id="7064722at2"/>
<organism evidence="1 2">
    <name type="scientific">[Actinobacillus] rossii</name>
    <dbReference type="NCBI Taxonomy" id="123820"/>
    <lineage>
        <taxon>Bacteria</taxon>
        <taxon>Pseudomonadati</taxon>
        <taxon>Pseudomonadota</taxon>
        <taxon>Gammaproteobacteria</taxon>
        <taxon>Pasteurellales</taxon>
        <taxon>Pasteurellaceae</taxon>
    </lineage>
</organism>
<sequence length="92" mass="10564">MLYTFSQAVYDKNELNRYFQYMNEDDAVVLWQDGVLLAIKETDLLAESKAPIYVLDTDVQARGLVDLINDNWLISSDDLTELTNEVTPQFAL</sequence>
<protein>
    <submittedName>
        <fullName evidence="1">Sulfur transfer complex subunit TusB</fullName>
    </submittedName>
</protein>
<dbReference type="GO" id="GO:0002143">
    <property type="term" value="P:tRNA wobble position uridine thiolation"/>
    <property type="evidence" value="ECO:0007669"/>
    <property type="project" value="InterPro"/>
</dbReference>
<dbReference type="GO" id="GO:1990228">
    <property type="term" value="C:sulfurtransferase complex"/>
    <property type="evidence" value="ECO:0007669"/>
    <property type="project" value="TreeGrafter"/>
</dbReference>
<reference evidence="1 2" key="1">
    <citation type="submission" date="2018-06" db="EMBL/GenBank/DDBJ databases">
        <authorList>
            <consortium name="Pathogen Informatics"/>
            <person name="Doyle S."/>
        </authorList>
    </citation>
    <scope>NUCLEOTIDE SEQUENCE [LARGE SCALE GENOMIC DNA]</scope>
    <source>
        <strain evidence="1 2">NCTC10801</strain>
    </source>
</reference>
<dbReference type="InterPro" id="IPR007215">
    <property type="entry name" value="Sulphur_relay_TusB/DsrH"/>
</dbReference>
<name>A0A380TMJ4_9PAST</name>
<dbReference type="SUPFAM" id="SSF75169">
    <property type="entry name" value="DsrEFH-like"/>
    <property type="match status" value="1"/>
</dbReference>
<dbReference type="PANTHER" id="PTHR37526:SF1">
    <property type="entry name" value="PROTEIN TUSB"/>
    <property type="match status" value="1"/>
</dbReference>
<dbReference type="EMBL" id="UFRQ01000003">
    <property type="protein sequence ID" value="SUT87191.1"/>
    <property type="molecule type" value="Genomic_DNA"/>
</dbReference>
<gene>
    <name evidence="1" type="ORF">NCTC10801_00080</name>
</gene>
<dbReference type="Gene3D" id="3.40.1260.10">
    <property type="entry name" value="DsrEFH-like"/>
    <property type="match status" value="1"/>
</dbReference>